<feature type="chain" id="PRO_5020281284" evidence="12">
    <location>
        <begin position="26"/>
        <end position="1136"/>
    </location>
</feature>
<dbReference type="InterPro" id="IPR011662">
    <property type="entry name" value="Secretin/TonB_short_N"/>
</dbReference>
<keyword evidence="5 10" id="KW-0812">Transmembrane</keyword>
<feature type="signal peptide" evidence="12">
    <location>
        <begin position="1"/>
        <end position="25"/>
    </location>
</feature>
<dbReference type="InterPro" id="IPR000531">
    <property type="entry name" value="Beta-barrel_TonB"/>
</dbReference>
<evidence type="ECO:0000256" key="7">
    <source>
        <dbReference type="ARBA" id="ARBA00023077"/>
    </source>
</evidence>
<dbReference type="EMBL" id="SRXT01000002">
    <property type="protein sequence ID" value="TGX54960.1"/>
    <property type="molecule type" value="Genomic_DNA"/>
</dbReference>
<evidence type="ECO:0000256" key="2">
    <source>
        <dbReference type="ARBA" id="ARBA00022448"/>
    </source>
</evidence>
<keyword evidence="4" id="KW-0406">Ion transport</keyword>
<dbReference type="InterPro" id="IPR037066">
    <property type="entry name" value="Plug_dom_sf"/>
</dbReference>
<dbReference type="Gene3D" id="3.55.50.30">
    <property type="match status" value="1"/>
</dbReference>
<dbReference type="PANTHER" id="PTHR40980">
    <property type="entry name" value="PLUG DOMAIN-CONTAINING PROTEIN"/>
    <property type="match status" value="1"/>
</dbReference>
<proteinExistence type="inferred from homology"/>
<dbReference type="PROSITE" id="PS52016">
    <property type="entry name" value="TONB_DEPENDENT_REC_3"/>
    <property type="match status" value="1"/>
</dbReference>
<dbReference type="GO" id="GO:0030246">
    <property type="term" value="F:carbohydrate binding"/>
    <property type="evidence" value="ECO:0007669"/>
    <property type="project" value="InterPro"/>
</dbReference>
<evidence type="ECO:0000256" key="8">
    <source>
        <dbReference type="ARBA" id="ARBA00023136"/>
    </source>
</evidence>
<evidence type="ECO:0000256" key="10">
    <source>
        <dbReference type="PROSITE-ProRule" id="PRU01360"/>
    </source>
</evidence>
<evidence type="ECO:0000256" key="5">
    <source>
        <dbReference type="ARBA" id="ARBA00022692"/>
    </source>
</evidence>
<keyword evidence="6" id="KW-0408">Iron</keyword>
<comment type="caution">
    <text evidence="14">The sequence shown here is derived from an EMBL/GenBank/DDBJ whole genome shotgun (WGS) entry which is preliminary data.</text>
</comment>
<keyword evidence="7 11" id="KW-0798">TonB box</keyword>
<keyword evidence="15" id="KW-1185">Reference proteome</keyword>
<reference evidence="14 15" key="1">
    <citation type="submission" date="2019-04" db="EMBL/GenBank/DDBJ databases">
        <title>Sphingomonas psychrotolerans sp. nov., isolated from soil in the Tianshan Mountains, Xinjiang, China.</title>
        <authorList>
            <person name="Luo Y."/>
            <person name="Sheng H."/>
        </authorList>
    </citation>
    <scope>NUCLEOTIDE SEQUENCE [LARGE SCALE GENOMIC DNA]</scope>
    <source>
        <strain evidence="14 15">ZFGT-11</strain>
    </source>
</reference>
<dbReference type="Pfam" id="PF07715">
    <property type="entry name" value="Plug"/>
    <property type="match status" value="1"/>
</dbReference>
<dbReference type="SUPFAM" id="SSF49452">
    <property type="entry name" value="Starch-binding domain-like"/>
    <property type="match status" value="1"/>
</dbReference>
<dbReference type="InterPro" id="IPR010104">
    <property type="entry name" value="TonB_rcpt_bac"/>
</dbReference>
<evidence type="ECO:0000313" key="15">
    <source>
        <dbReference type="Proteomes" id="UP000306147"/>
    </source>
</evidence>
<keyword evidence="3 10" id="KW-1134">Transmembrane beta strand</keyword>
<dbReference type="Proteomes" id="UP000306147">
    <property type="component" value="Unassembled WGS sequence"/>
</dbReference>
<evidence type="ECO:0000256" key="11">
    <source>
        <dbReference type="RuleBase" id="RU003357"/>
    </source>
</evidence>
<dbReference type="Gene3D" id="2.170.130.10">
    <property type="entry name" value="TonB-dependent receptor, plug domain"/>
    <property type="match status" value="1"/>
</dbReference>
<gene>
    <name evidence="14" type="ORF">E5A73_05835</name>
</gene>
<keyword evidence="2 10" id="KW-0813">Transport</keyword>
<dbReference type="NCBIfam" id="TIGR01782">
    <property type="entry name" value="TonB-Xanth-Caul"/>
    <property type="match status" value="1"/>
</dbReference>
<keyword evidence="14" id="KW-0675">Receptor</keyword>
<evidence type="ECO:0000259" key="13">
    <source>
        <dbReference type="SMART" id="SM00965"/>
    </source>
</evidence>
<keyword evidence="9 10" id="KW-0998">Cell outer membrane</keyword>
<dbReference type="OrthoDB" id="5476657at2"/>
<name>A0A4S1XGZ4_9SPHN</name>
<dbReference type="PANTHER" id="PTHR40980:SF4">
    <property type="entry name" value="TONB-DEPENDENT RECEPTOR-LIKE BETA-BARREL DOMAIN-CONTAINING PROTEIN"/>
    <property type="match status" value="1"/>
</dbReference>
<dbReference type="InterPro" id="IPR039426">
    <property type="entry name" value="TonB-dep_rcpt-like"/>
</dbReference>
<dbReference type="InterPro" id="IPR036942">
    <property type="entry name" value="Beta-barrel_TonB_sf"/>
</dbReference>
<protein>
    <submittedName>
        <fullName evidence="14">TonB-dependent receptor</fullName>
    </submittedName>
</protein>
<dbReference type="RefSeq" id="WP_135962855.1">
    <property type="nucleotide sequence ID" value="NZ_SRXT01000002.1"/>
</dbReference>
<feature type="domain" description="Secretin/TonB short N-terminal" evidence="13">
    <location>
        <begin position="51"/>
        <end position="102"/>
    </location>
</feature>
<dbReference type="AlphaFoldDB" id="A0A4S1XGZ4"/>
<evidence type="ECO:0000256" key="6">
    <source>
        <dbReference type="ARBA" id="ARBA00023004"/>
    </source>
</evidence>
<dbReference type="Gene3D" id="2.40.170.20">
    <property type="entry name" value="TonB-dependent receptor, beta-barrel domain"/>
    <property type="match status" value="1"/>
</dbReference>
<dbReference type="PROSITE" id="PS51257">
    <property type="entry name" value="PROKAR_LIPOPROTEIN"/>
    <property type="match status" value="1"/>
</dbReference>
<evidence type="ECO:0000313" key="14">
    <source>
        <dbReference type="EMBL" id="TGX54960.1"/>
    </source>
</evidence>
<comment type="subcellular location">
    <subcellularLocation>
        <location evidence="1 10">Cell outer membrane</location>
        <topology evidence="1 10">Multi-pass membrane protein</topology>
    </subcellularLocation>
</comment>
<evidence type="ECO:0000256" key="12">
    <source>
        <dbReference type="SAM" id="SignalP"/>
    </source>
</evidence>
<dbReference type="SUPFAM" id="SSF56935">
    <property type="entry name" value="Porins"/>
    <property type="match status" value="1"/>
</dbReference>
<evidence type="ECO:0000256" key="1">
    <source>
        <dbReference type="ARBA" id="ARBA00004571"/>
    </source>
</evidence>
<keyword evidence="4" id="KW-0410">Iron transport</keyword>
<dbReference type="Gene3D" id="2.60.40.1120">
    <property type="entry name" value="Carboxypeptidase-like, regulatory domain"/>
    <property type="match status" value="1"/>
</dbReference>
<comment type="similarity">
    <text evidence="10 11">Belongs to the TonB-dependent receptor family.</text>
</comment>
<dbReference type="InterPro" id="IPR012910">
    <property type="entry name" value="Plug_dom"/>
</dbReference>
<evidence type="ECO:0000256" key="9">
    <source>
        <dbReference type="ARBA" id="ARBA00023237"/>
    </source>
</evidence>
<dbReference type="Pfam" id="PF13620">
    <property type="entry name" value="CarboxypepD_reg"/>
    <property type="match status" value="1"/>
</dbReference>
<sequence>MVSRVTLSALAATACAFAGPVSAFAQPSYAFDLPAQPLEKSLRAVAGRTGSNIVFSDDAVRGKTALALRGEFGATAAYRQLLAGSGLTLSVTSGGSYIVNRPQSQSTSGAAGAIQGHVAEADGTRNIAGALVRIVETGQTTKADDLGNFRFVSVPAGSYTLEVSFLGYPTVTRTINVAADGHAAVELAMGDTAETAPDVVVYGSRSARANALNLQRTASNNSDVISADDLGNFTGTTFSDALRRTAGVSFQRDSVTGDGTNVIVRGLDPDMNSVKLNGLQLPVGNGTGRSADLSNLLADSVSKITISKSLLPSQDSAGTGGLIEIETLSPLNRPRRYANFQLEGGLSGKDFSKDVLASGTIAGRFGAQDNFGISASVQYRRNSVRNVSYNTVTRFGAFLPNAADGTPTLTTTEGLDPRATFPFVAGDDDAYVLQLATSFNHVKQTTLAATVSAEWQVADHTNWKFDFQHAEANRTTYDMRDTFGALSEYSDVPGGDAISALNLSLASGNAALQRQQAYHYDPNAKTITDTYSFNGKTTAGKLTFVYLAGYAHGSERHHKNSTLDMRTPDIDATAAYFQPGATDASLGYIVSPFGRRGGDAIPIPLLTDAGWALINDPSLYTITVGTGQIDSSTGSNDRYTGDVSLRWDVGVGPLTYIQVGARYERAEFKNDNARTQFGGNASLADLKLPFSPTDLTRVGVTGANFTALSENTLINFIDNIGDYPAVILSPIAPVAGQDEQGTREDNYAAYVQTSLQFGKLELVGGVRYNRTDLRASNLLFPTYIGPILPENGGGFGVDLAFQNQFSKLVTETAKSEDFLPRVLFNFRQSDNLIFRGGYFLSVARPQITNLSNQTRITFVNIPIPGPNGVQPILQLNSGNPNLKQATTHNFDLSVEYYHKIGIIKLGGFYKRINNLLQANETNGPASLANVTLPDHPYFQGPPYFDPANPQNFFINGGSPINSEHAATIWGVEGRFERQFDFLPGALSGLGVIANYTYTKSSRWQRYSWASAPAGEDNLYEFSGLPFNQQPEHSGTVALNYNKFGFDGTLAYSFQSRTLNNFIPRGLSVYEKGVQTLDLRAEYYVDPRTRNYRIYFEASDLLKGTETPDVQQLIAGYYTRATYLGGRKFKIGAAVTF</sequence>
<evidence type="ECO:0000256" key="4">
    <source>
        <dbReference type="ARBA" id="ARBA00022496"/>
    </source>
</evidence>
<keyword evidence="12" id="KW-0732">Signal</keyword>
<dbReference type="GO" id="GO:0006826">
    <property type="term" value="P:iron ion transport"/>
    <property type="evidence" value="ECO:0007669"/>
    <property type="project" value="UniProtKB-KW"/>
</dbReference>
<evidence type="ECO:0000256" key="3">
    <source>
        <dbReference type="ARBA" id="ARBA00022452"/>
    </source>
</evidence>
<keyword evidence="8 10" id="KW-0472">Membrane</keyword>
<dbReference type="InterPro" id="IPR013784">
    <property type="entry name" value="Carb-bd-like_fold"/>
</dbReference>
<dbReference type="GO" id="GO:0009279">
    <property type="term" value="C:cell outer membrane"/>
    <property type="evidence" value="ECO:0007669"/>
    <property type="project" value="UniProtKB-SubCell"/>
</dbReference>
<dbReference type="Pfam" id="PF00593">
    <property type="entry name" value="TonB_dep_Rec_b-barrel"/>
    <property type="match status" value="1"/>
</dbReference>
<organism evidence="14 15">
    <name type="scientific">Sphingomonas gei</name>
    <dbReference type="NCBI Taxonomy" id="1395960"/>
    <lineage>
        <taxon>Bacteria</taxon>
        <taxon>Pseudomonadati</taxon>
        <taxon>Pseudomonadota</taxon>
        <taxon>Alphaproteobacteria</taxon>
        <taxon>Sphingomonadales</taxon>
        <taxon>Sphingomonadaceae</taxon>
        <taxon>Sphingomonas</taxon>
    </lineage>
</organism>
<dbReference type="SMART" id="SM00965">
    <property type="entry name" value="STN"/>
    <property type="match status" value="1"/>
</dbReference>
<accession>A0A4S1XGZ4</accession>